<dbReference type="Proteomes" id="UP000499080">
    <property type="component" value="Unassembled WGS sequence"/>
</dbReference>
<name>A0A4Y1ZZY0_ARAVE</name>
<evidence type="ECO:0000313" key="3">
    <source>
        <dbReference type="Proteomes" id="UP000499080"/>
    </source>
</evidence>
<proteinExistence type="predicted"/>
<feature type="region of interest" description="Disordered" evidence="1">
    <location>
        <begin position="1"/>
        <end position="22"/>
    </location>
</feature>
<keyword evidence="3" id="KW-1185">Reference proteome</keyword>
<dbReference type="EMBL" id="BGPR01000002">
    <property type="protein sequence ID" value="GBL72669.1"/>
    <property type="molecule type" value="Genomic_DNA"/>
</dbReference>
<organism evidence="2 3">
    <name type="scientific">Araneus ventricosus</name>
    <name type="common">Orbweaver spider</name>
    <name type="synonym">Epeira ventricosa</name>
    <dbReference type="NCBI Taxonomy" id="182803"/>
    <lineage>
        <taxon>Eukaryota</taxon>
        <taxon>Metazoa</taxon>
        <taxon>Ecdysozoa</taxon>
        <taxon>Arthropoda</taxon>
        <taxon>Chelicerata</taxon>
        <taxon>Arachnida</taxon>
        <taxon>Araneae</taxon>
        <taxon>Araneomorphae</taxon>
        <taxon>Entelegynae</taxon>
        <taxon>Araneoidea</taxon>
        <taxon>Araneidae</taxon>
        <taxon>Araneus</taxon>
    </lineage>
</organism>
<dbReference type="AlphaFoldDB" id="A0A4Y1ZZY0"/>
<comment type="caution">
    <text evidence="2">The sequence shown here is derived from an EMBL/GenBank/DDBJ whole genome shotgun (WGS) entry which is preliminary data.</text>
</comment>
<reference evidence="2 3" key="1">
    <citation type="journal article" date="2019" name="Sci. Rep.">
        <title>Orb-weaving spider Araneus ventricosus genome elucidates the spidroin gene catalogue.</title>
        <authorList>
            <person name="Kono N."/>
            <person name="Nakamura H."/>
            <person name="Ohtoshi R."/>
            <person name="Moran D.A.P."/>
            <person name="Shinohara A."/>
            <person name="Yoshida Y."/>
            <person name="Fujiwara M."/>
            <person name="Mori M."/>
            <person name="Tomita M."/>
            <person name="Arakawa K."/>
        </authorList>
    </citation>
    <scope>NUCLEOTIDE SEQUENCE [LARGE SCALE GENOMIC DNA]</scope>
</reference>
<protein>
    <submittedName>
        <fullName evidence="2">Uncharacterized protein</fullName>
    </submittedName>
</protein>
<accession>A0A4Y1ZZY0</accession>
<gene>
    <name evidence="2" type="ORF">AVEN_127917_1</name>
</gene>
<evidence type="ECO:0000256" key="1">
    <source>
        <dbReference type="SAM" id="MobiDB-lite"/>
    </source>
</evidence>
<sequence>MGTSGVPKHTGPLSDSRCNSSSTEAGVLVVNHLATARPLPKEARTITESELLNRRIVGLRHDYTEDPPAYEHGVVKVQTTDLY</sequence>
<evidence type="ECO:0000313" key="2">
    <source>
        <dbReference type="EMBL" id="GBL72669.1"/>
    </source>
</evidence>